<accession>A0A521DZ38</accession>
<dbReference type="EMBL" id="FXTH01000012">
    <property type="protein sequence ID" value="SMO76321.1"/>
    <property type="molecule type" value="Genomic_DNA"/>
</dbReference>
<evidence type="ECO:0000313" key="1">
    <source>
        <dbReference type="EMBL" id="SMO76321.1"/>
    </source>
</evidence>
<dbReference type="Proteomes" id="UP000317593">
    <property type="component" value="Unassembled WGS sequence"/>
</dbReference>
<sequence>MYIIDTNKQYDLIREMKQLRKDSKKLEVYYHHPYTNQMWKSFFPLSDGETLGPKLLRHEPLPKDVEECLDICLTEDVPENAQGLGIEWSAYTSLWPQIIKVLEKNYSDYLRGQLKLFLNHLNMGEVELPSRKEEPVAGKFTPINDEQLNNLIWRSRKVRMKRFFVLR</sequence>
<dbReference type="RefSeq" id="WP_142715084.1">
    <property type="nucleotide sequence ID" value="NZ_FXTH01000012.1"/>
</dbReference>
<protein>
    <submittedName>
        <fullName evidence="1">Uncharacterized protein</fullName>
    </submittedName>
</protein>
<proteinExistence type="predicted"/>
<evidence type="ECO:0000313" key="2">
    <source>
        <dbReference type="Proteomes" id="UP000317593"/>
    </source>
</evidence>
<dbReference type="OrthoDB" id="1524000at2"/>
<reference evidence="1 2" key="1">
    <citation type="submission" date="2017-05" db="EMBL/GenBank/DDBJ databases">
        <authorList>
            <person name="Varghese N."/>
            <person name="Submissions S."/>
        </authorList>
    </citation>
    <scope>NUCLEOTIDE SEQUENCE [LARGE SCALE GENOMIC DNA]</scope>
    <source>
        <strain evidence="1 2">DSM 21194</strain>
    </source>
</reference>
<gene>
    <name evidence="1" type="ORF">SAMN06265218_11234</name>
</gene>
<dbReference type="AlphaFoldDB" id="A0A521DZ38"/>
<keyword evidence="2" id="KW-1185">Reference proteome</keyword>
<organism evidence="1 2">
    <name type="scientific">Fodinibius sediminis</name>
    <dbReference type="NCBI Taxonomy" id="1214077"/>
    <lineage>
        <taxon>Bacteria</taxon>
        <taxon>Pseudomonadati</taxon>
        <taxon>Balneolota</taxon>
        <taxon>Balneolia</taxon>
        <taxon>Balneolales</taxon>
        <taxon>Balneolaceae</taxon>
        <taxon>Fodinibius</taxon>
    </lineage>
</organism>
<name>A0A521DZ38_9BACT</name>